<gene>
    <name evidence="2" type="ORF">ACFOZ1_14350</name>
</gene>
<keyword evidence="1" id="KW-0472">Membrane</keyword>
<name>A0ABV8VYI1_9BACI</name>
<organism evidence="2 3">
    <name type="scientific">Gracilibacillus marinus</name>
    <dbReference type="NCBI Taxonomy" id="630535"/>
    <lineage>
        <taxon>Bacteria</taxon>
        <taxon>Bacillati</taxon>
        <taxon>Bacillota</taxon>
        <taxon>Bacilli</taxon>
        <taxon>Bacillales</taxon>
        <taxon>Bacillaceae</taxon>
        <taxon>Gracilibacillus</taxon>
    </lineage>
</organism>
<keyword evidence="1" id="KW-0812">Transmembrane</keyword>
<comment type="caution">
    <text evidence="2">The sequence shown here is derived from an EMBL/GenBank/DDBJ whole genome shotgun (WGS) entry which is preliminary data.</text>
</comment>
<evidence type="ECO:0000313" key="3">
    <source>
        <dbReference type="Proteomes" id="UP001595880"/>
    </source>
</evidence>
<evidence type="ECO:0000256" key="1">
    <source>
        <dbReference type="SAM" id="Phobius"/>
    </source>
</evidence>
<keyword evidence="1" id="KW-1133">Transmembrane helix</keyword>
<dbReference type="InterPro" id="IPR015943">
    <property type="entry name" value="WD40/YVTN_repeat-like_dom_sf"/>
</dbReference>
<dbReference type="Gene3D" id="2.130.10.10">
    <property type="entry name" value="YVTN repeat-like/Quinoprotein amine dehydrogenase"/>
    <property type="match status" value="1"/>
</dbReference>
<protein>
    <submittedName>
        <fullName evidence="2">WD40/YVTN/BNR-like repeat-containing protein</fullName>
    </submittedName>
</protein>
<dbReference type="Proteomes" id="UP001595880">
    <property type="component" value="Unassembled WGS sequence"/>
</dbReference>
<keyword evidence="3" id="KW-1185">Reference proteome</keyword>
<sequence length="306" mass="34884">MITKKYIVSICLMLMVGLGIIIYYENLEPQQPEQLIIPPTTEEVEPEEEMLNPIYPNESNVAYSLQNDTLQVTWDDGLSWTKVPIVIDSLFTGEYNGNKEELIENSFVMTKDMVAFLYQSAGLQIIYTDNKGVDWKEVTVAENAIGMRYRKVDFLAEDFWYVLISGERTMSQEGAMIYYSVDQGTNWHTTNMPNTTRLIADGGFVNNKTGFIAYGTINPDAIDMYVTNDVGETWNQVVVQMPSKYDRVFVLPNAPYQVEDKLEMIVDQGPNGDYMGGYIQGKFQSSDQGHTWEFVEEVDPTYGEEN</sequence>
<dbReference type="SUPFAM" id="SSF110296">
    <property type="entry name" value="Oligoxyloglucan reducing end-specific cellobiohydrolase"/>
    <property type="match status" value="1"/>
</dbReference>
<reference evidence="3" key="1">
    <citation type="journal article" date="2019" name="Int. J. Syst. Evol. Microbiol.">
        <title>The Global Catalogue of Microorganisms (GCM) 10K type strain sequencing project: providing services to taxonomists for standard genome sequencing and annotation.</title>
        <authorList>
            <consortium name="The Broad Institute Genomics Platform"/>
            <consortium name="The Broad Institute Genome Sequencing Center for Infectious Disease"/>
            <person name="Wu L."/>
            <person name="Ma J."/>
        </authorList>
    </citation>
    <scope>NUCLEOTIDE SEQUENCE [LARGE SCALE GENOMIC DNA]</scope>
    <source>
        <strain evidence="3">KACC 14058</strain>
    </source>
</reference>
<evidence type="ECO:0000313" key="2">
    <source>
        <dbReference type="EMBL" id="MFC4388980.1"/>
    </source>
</evidence>
<dbReference type="EMBL" id="JBHSDV010000005">
    <property type="protein sequence ID" value="MFC4388980.1"/>
    <property type="molecule type" value="Genomic_DNA"/>
</dbReference>
<proteinExistence type="predicted"/>
<feature type="transmembrane region" description="Helical" evidence="1">
    <location>
        <begin position="7"/>
        <end position="24"/>
    </location>
</feature>
<accession>A0ABV8VYI1</accession>
<dbReference type="RefSeq" id="WP_390200394.1">
    <property type="nucleotide sequence ID" value="NZ_JBHSDV010000005.1"/>
</dbReference>